<evidence type="ECO:0000256" key="3">
    <source>
        <dbReference type="ARBA" id="ARBA00022730"/>
    </source>
</evidence>
<gene>
    <name evidence="8" type="primary">rpsE</name>
    <name evidence="11" type="ORF">BU251_03175</name>
</gene>
<dbReference type="KEGG" id="vai:BU251_03175"/>
<dbReference type="Pfam" id="PF03719">
    <property type="entry name" value="Ribosomal_S5_C"/>
    <property type="match status" value="1"/>
</dbReference>
<keyword evidence="6 8" id="KW-0687">Ribonucleoprotein</keyword>
<protein>
    <recommendedName>
        <fullName evidence="7 8">Small ribosomal subunit protein uS5</fullName>
    </recommendedName>
</protein>
<dbReference type="GO" id="GO:0006412">
    <property type="term" value="P:translation"/>
    <property type="evidence" value="ECO:0007669"/>
    <property type="project" value="UniProtKB-UniRule"/>
</dbReference>
<evidence type="ECO:0000256" key="4">
    <source>
        <dbReference type="ARBA" id="ARBA00022884"/>
    </source>
</evidence>
<evidence type="ECO:0000313" key="12">
    <source>
        <dbReference type="Proteomes" id="UP000287243"/>
    </source>
</evidence>
<dbReference type="InterPro" id="IPR014721">
    <property type="entry name" value="Ribsml_uS5_D2-typ_fold_subgr"/>
</dbReference>
<comment type="function">
    <text evidence="8">With S4 and S12 plays an important role in translational accuracy.</text>
</comment>
<proteinExistence type="inferred from homology"/>
<evidence type="ECO:0000259" key="10">
    <source>
        <dbReference type="PROSITE" id="PS50881"/>
    </source>
</evidence>
<comment type="domain">
    <text evidence="8">The N-terminal domain interacts with the head of the 30S subunit; the C-terminal domain interacts with the body and contacts protein S4. The interaction surface between S4 and S5 is involved in control of translational fidelity.</text>
</comment>
<keyword evidence="5 8" id="KW-0689">Ribosomal protein</keyword>
<dbReference type="Proteomes" id="UP000287243">
    <property type="component" value="Chromosome"/>
</dbReference>
<dbReference type="InterPro" id="IPR018192">
    <property type="entry name" value="Ribosomal_uS5_N_CS"/>
</dbReference>
<dbReference type="SUPFAM" id="SSF54768">
    <property type="entry name" value="dsRNA-binding domain-like"/>
    <property type="match status" value="1"/>
</dbReference>
<dbReference type="PROSITE" id="PS00585">
    <property type="entry name" value="RIBOSOMAL_S5"/>
    <property type="match status" value="1"/>
</dbReference>
<evidence type="ECO:0000256" key="1">
    <source>
        <dbReference type="ARBA" id="ARBA00003093"/>
    </source>
</evidence>
<dbReference type="Pfam" id="PF00333">
    <property type="entry name" value="Ribosomal_S5"/>
    <property type="match status" value="1"/>
</dbReference>
<dbReference type="FunFam" id="3.30.230.10:FF:000002">
    <property type="entry name" value="30S ribosomal protein S5"/>
    <property type="match status" value="1"/>
</dbReference>
<dbReference type="InterPro" id="IPR000851">
    <property type="entry name" value="Ribosomal_uS5"/>
</dbReference>
<dbReference type="GO" id="GO:0019843">
    <property type="term" value="F:rRNA binding"/>
    <property type="evidence" value="ECO:0007669"/>
    <property type="project" value="UniProtKB-UniRule"/>
</dbReference>
<dbReference type="GO" id="GO:0005737">
    <property type="term" value="C:cytoplasm"/>
    <property type="evidence" value="ECO:0007669"/>
    <property type="project" value="UniProtKB-ARBA"/>
</dbReference>
<evidence type="ECO:0000256" key="7">
    <source>
        <dbReference type="ARBA" id="ARBA00035255"/>
    </source>
</evidence>
<keyword evidence="4 8" id="KW-0694">RNA-binding</keyword>
<keyword evidence="12" id="KW-1185">Reference proteome</keyword>
<dbReference type="InterPro" id="IPR013810">
    <property type="entry name" value="Ribosomal_uS5_N"/>
</dbReference>
<dbReference type="InterPro" id="IPR020568">
    <property type="entry name" value="Ribosomal_Su5_D2-typ_SF"/>
</dbReference>
<dbReference type="GO" id="GO:0042254">
    <property type="term" value="P:ribosome biogenesis"/>
    <property type="evidence" value="ECO:0007669"/>
    <property type="project" value="UniProtKB-ARBA"/>
</dbReference>
<dbReference type="SUPFAM" id="SSF54211">
    <property type="entry name" value="Ribosomal protein S5 domain 2-like"/>
    <property type="match status" value="1"/>
</dbReference>
<organism evidence="11 12">
    <name type="scientific">Velamenicoccus archaeovorus</name>
    <dbReference type="NCBI Taxonomy" id="1930593"/>
    <lineage>
        <taxon>Bacteria</taxon>
        <taxon>Pseudomonadati</taxon>
        <taxon>Candidatus Omnitrophota</taxon>
        <taxon>Candidatus Velamenicoccus</taxon>
    </lineage>
</organism>
<evidence type="ECO:0000256" key="5">
    <source>
        <dbReference type="ARBA" id="ARBA00022980"/>
    </source>
</evidence>
<dbReference type="Gene3D" id="3.30.230.10">
    <property type="match status" value="1"/>
</dbReference>
<keyword evidence="3 8" id="KW-0699">rRNA-binding</keyword>
<evidence type="ECO:0000256" key="2">
    <source>
        <dbReference type="ARBA" id="ARBA00008945"/>
    </source>
</evidence>
<dbReference type="RefSeq" id="WP_128699443.1">
    <property type="nucleotide sequence ID" value="NZ_CP019384.1"/>
</dbReference>
<feature type="domain" description="S5 DRBM" evidence="10">
    <location>
        <begin position="13"/>
        <end position="76"/>
    </location>
</feature>
<dbReference type="OrthoDB" id="9809045at2"/>
<dbReference type="InterPro" id="IPR005324">
    <property type="entry name" value="Ribosomal_uS5_C"/>
</dbReference>
<evidence type="ECO:0000256" key="8">
    <source>
        <dbReference type="HAMAP-Rule" id="MF_01307"/>
    </source>
</evidence>
<dbReference type="EMBL" id="CP019384">
    <property type="protein sequence ID" value="QAT16804.1"/>
    <property type="molecule type" value="Genomic_DNA"/>
</dbReference>
<comment type="similarity">
    <text evidence="2 8 9">Belongs to the universal ribosomal protein uS5 family.</text>
</comment>
<dbReference type="PANTHER" id="PTHR48277">
    <property type="entry name" value="MITOCHONDRIAL RIBOSOMAL PROTEIN S5"/>
    <property type="match status" value="1"/>
</dbReference>
<dbReference type="Gene3D" id="3.30.160.20">
    <property type="match status" value="1"/>
</dbReference>
<comment type="function">
    <text evidence="1 8">Located at the back of the 30S subunit body where it stabilizes the conformation of the head with respect to the body.</text>
</comment>
<reference evidence="11 12" key="1">
    <citation type="submission" date="2017-01" db="EMBL/GenBank/DDBJ databases">
        <title>First insights into the biology of 'candidatus Vampirococcus archaeovorus'.</title>
        <authorList>
            <person name="Kizina J."/>
            <person name="Jordan S."/>
            <person name="Stueber K."/>
            <person name="Reinhardt R."/>
            <person name="Harder J."/>
        </authorList>
    </citation>
    <scope>NUCLEOTIDE SEQUENCE [LARGE SCALE GENOMIC DNA]</scope>
    <source>
        <strain evidence="11 12">LiM</strain>
    </source>
</reference>
<name>A0A410P483_VELA1</name>
<evidence type="ECO:0000256" key="9">
    <source>
        <dbReference type="RuleBase" id="RU003823"/>
    </source>
</evidence>
<dbReference type="PANTHER" id="PTHR48277:SF1">
    <property type="entry name" value="MITOCHONDRIAL RIBOSOMAL PROTEIN S5"/>
    <property type="match status" value="1"/>
</dbReference>
<evidence type="ECO:0000256" key="6">
    <source>
        <dbReference type="ARBA" id="ARBA00023274"/>
    </source>
</evidence>
<dbReference type="HAMAP" id="MF_01307_B">
    <property type="entry name" value="Ribosomal_uS5_B"/>
    <property type="match status" value="1"/>
</dbReference>
<dbReference type="GO" id="GO:0003735">
    <property type="term" value="F:structural constituent of ribosome"/>
    <property type="evidence" value="ECO:0007669"/>
    <property type="project" value="UniProtKB-UniRule"/>
</dbReference>
<comment type="subunit">
    <text evidence="8">Part of the 30S ribosomal subunit. Contacts proteins S4 and S8.</text>
</comment>
<sequence length="174" mass="18486">MVEPISVTESKEAIEKVVRISRVAKVTKGGKKLSFSALVVVGNTRGKVGVSLGKANEVSDAIRKGIAQAKKNMMQVPLQGTTIPHDVVGRFGSARVILKPAVEGTGIIASGPVRAVCEAAGIKDILTKCLTSNNPMNVILATVEGLKDLNRDLDIFSLRKQRFEAAEGQEHANN</sequence>
<dbReference type="FunFam" id="3.30.160.20:FF:000001">
    <property type="entry name" value="30S ribosomal protein S5"/>
    <property type="match status" value="1"/>
</dbReference>
<dbReference type="AlphaFoldDB" id="A0A410P483"/>
<dbReference type="PROSITE" id="PS50881">
    <property type="entry name" value="S5_DSRBD"/>
    <property type="match status" value="1"/>
</dbReference>
<dbReference type="InterPro" id="IPR005712">
    <property type="entry name" value="Ribosomal_uS5_bac-type"/>
</dbReference>
<evidence type="ECO:0000313" key="11">
    <source>
        <dbReference type="EMBL" id="QAT16804.1"/>
    </source>
</evidence>
<dbReference type="GO" id="GO:0015935">
    <property type="term" value="C:small ribosomal subunit"/>
    <property type="evidence" value="ECO:0007669"/>
    <property type="project" value="InterPro"/>
</dbReference>
<dbReference type="NCBIfam" id="TIGR01021">
    <property type="entry name" value="rpsE_bact"/>
    <property type="match status" value="1"/>
</dbReference>
<accession>A0A410P483</accession>